<evidence type="ECO:0000259" key="2">
    <source>
        <dbReference type="Pfam" id="PF01757"/>
    </source>
</evidence>
<dbReference type="InterPro" id="IPR050879">
    <property type="entry name" value="Acyltransferase_3"/>
</dbReference>
<feature type="transmembrane region" description="Helical" evidence="1">
    <location>
        <begin position="337"/>
        <end position="357"/>
    </location>
</feature>
<dbReference type="GO" id="GO:0016747">
    <property type="term" value="F:acyltransferase activity, transferring groups other than amino-acyl groups"/>
    <property type="evidence" value="ECO:0007669"/>
    <property type="project" value="InterPro"/>
</dbReference>
<gene>
    <name evidence="3" type="ordered locus">Gbro_0298</name>
</gene>
<feature type="transmembrane region" description="Helical" evidence="1">
    <location>
        <begin position="90"/>
        <end position="108"/>
    </location>
</feature>
<dbReference type="Pfam" id="PF01757">
    <property type="entry name" value="Acyl_transf_3"/>
    <property type="match status" value="1"/>
</dbReference>
<dbReference type="AlphaFoldDB" id="D0LCB6"/>
<dbReference type="PANTHER" id="PTHR23028">
    <property type="entry name" value="ACETYLTRANSFERASE"/>
    <property type="match status" value="1"/>
</dbReference>
<evidence type="ECO:0000256" key="1">
    <source>
        <dbReference type="SAM" id="Phobius"/>
    </source>
</evidence>
<sequence>MAAGEGSRRIAPLTGIRTIAALAVCLTHAAFWTGNYTDDAVGRLFARFEIGVAIFFVLSGYLLFRPWVRATEGSPTPGIGRYFWHRARRILPAYWITVTAVYLLYAIAPPGGASTTGTGAVGYLRNMTLTQVYGLGHLHSGLTQMWSLAAEVVFYLVLPLIGWVLVVLVCRRRRRPDLLIVGLVTVMLISPVWSVVVAGSDGVDPTARLWAPAFIGWFAGGMLLAVCVPYLRRWPAMWSLGVALVAFGASVADIAGEPTITPTTASATVVKHLLYLIVAVALIGPLTIPGADDVWARLCGSRPMVFLGEISYEFFLVHVVVLEVMMVALGYQVFTGSWVVAFLVTTAVSTPIAWLLHRGTASLWRARTPGHVAARG</sequence>
<name>D0LCB6_GORB4</name>
<dbReference type="PANTHER" id="PTHR23028:SF53">
    <property type="entry name" value="ACYL_TRANSF_3 DOMAIN-CONTAINING PROTEIN"/>
    <property type="match status" value="1"/>
</dbReference>
<feature type="transmembrane region" description="Helical" evidence="1">
    <location>
        <begin position="12"/>
        <end position="32"/>
    </location>
</feature>
<dbReference type="eggNOG" id="COG1835">
    <property type="taxonomic scope" value="Bacteria"/>
</dbReference>
<dbReference type="RefSeq" id="WP_012832231.1">
    <property type="nucleotide sequence ID" value="NC_013441.1"/>
</dbReference>
<organism evidence="3 4">
    <name type="scientific">Gordonia bronchialis (strain ATCC 25592 / DSM 43247 / BCRC 13721 / JCM 3198 / KCTC 3076 / NBRC 16047 / NCTC 10667)</name>
    <name type="common">Rhodococcus bronchialis</name>
    <dbReference type="NCBI Taxonomy" id="526226"/>
    <lineage>
        <taxon>Bacteria</taxon>
        <taxon>Bacillati</taxon>
        <taxon>Actinomycetota</taxon>
        <taxon>Actinomycetes</taxon>
        <taxon>Mycobacteriales</taxon>
        <taxon>Gordoniaceae</taxon>
        <taxon>Gordonia</taxon>
    </lineage>
</organism>
<feature type="transmembrane region" description="Helical" evidence="1">
    <location>
        <begin position="238"/>
        <end position="260"/>
    </location>
</feature>
<feature type="domain" description="Acyltransferase 3" evidence="2">
    <location>
        <begin position="13"/>
        <end position="357"/>
    </location>
</feature>
<keyword evidence="1" id="KW-1133">Transmembrane helix</keyword>
<feature type="transmembrane region" description="Helical" evidence="1">
    <location>
        <begin position="178"/>
        <end position="197"/>
    </location>
</feature>
<protein>
    <submittedName>
        <fullName evidence="3">Acyltransferase 3</fullName>
    </submittedName>
</protein>
<dbReference type="EMBL" id="CP001802">
    <property type="protein sequence ID" value="ACY19640.1"/>
    <property type="molecule type" value="Genomic_DNA"/>
</dbReference>
<dbReference type="STRING" id="526226.Gbro_0298"/>
<evidence type="ECO:0000313" key="3">
    <source>
        <dbReference type="EMBL" id="ACY19640.1"/>
    </source>
</evidence>
<accession>D0LCB6</accession>
<feature type="transmembrane region" description="Helical" evidence="1">
    <location>
        <begin position="209"/>
        <end position="231"/>
    </location>
</feature>
<reference evidence="4" key="1">
    <citation type="submission" date="2009-10" db="EMBL/GenBank/DDBJ databases">
        <title>The complete chromosome of Gordonia bronchialis DSM 43247.</title>
        <authorList>
            <consortium name="US DOE Joint Genome Institute (JGI-PGF)"/>
            <person name="Lucas S."/>
            <person name="Copeland A."/>
            <person name="Lapidus A."/>
            <person name="Glavina del Rio T."/>
            <person name="Dalin E."/>
            <person name="Tice H."/>
            <person name="Bruce D."/>
            <person name="Goodwin L."/>
            <person name="Pitluck S."/>
            <person name="Kyrpides N."/>
            <person name="Mavromatis K."/>
            <person name="Ivanova N."/>
            <person name="Ovchinnikova G."/>
            <person name="Saunders E."/>
            <person name="Brettin T."/>
            <person name="Detter J.C."/>
            <person name="Han C."/>
            <person name="Larimer F."/>
            <person name="Land M."/>
            <person name="Hauser L."/>
            <person name="Markowitz V."/>
            <person name="Cheng J.-F."/>
            <person name="Hugenholtz P."/>
            <person name="Woyke T."/>
            <person name="Wu D."/>
            <person name="Jando M."/>
            <person name="Schneider S."/>
            <person name="Goeker M."/>
            <person name="Klenk H.-P."/>
            <person name="Eisen J.A."/>
        </authorList>
    </citation>
    <scope>NUCLEOTIDE SEQUENCE [LARGE SCALE GENOMIC DNA]</scope>
    <source>
        <strain evidence="4">ATCC 25592 / DSM 43247 / BCRC 13721 / JCM 3198 / KCTC 3076 / NBRC 16047 / NCTC 10667</strain>
    </source>
</reference>
<dbReference type="Proteomes" id="UP000001219">
    <property type="component" value="Chromosome"/>
</dbReference>
<proteinExistence type="predicted"/>
<keyword evidence="1" id="KW-0472">Membrane</keyword>
<keyword evidence="3" id="KW-0012">Acyltransferase</keyword>
<keyword evidence="1" id="KW-0812">Transmembrane</keyword>
<dbReference type="HOGENOM" id="CLU_005679_1_3_11"/>
<feature type="transmembrane region" description="Helical" evidence="1">
    <location>
        <begin position="272"/>
        <end position="291"/>
    </location>
</feature>
<feature type="transmembrane region" description="Helical" evidence="1">
    <location>
        <begin position="152"/>
        <end position="171"/>
    </location>
</feature>
<dbReference type="InterPro" id="IPR002656">
    <property type="entry name" value="Acyl_transf_3_dom"/>
</dbReference>
<dbReference type="OrthoDB" id="5242306at2"/>
<reference evidence="3 4" key="2">
    <citation type="journal article" date="2010" name="Stand. Genomic Sci.">
        <title>Complete genome sequence of Gordonia bronchialis type strain (3410).</title>
        <authorList>
            <person name="Ivanova N."/>
            <person name="Sikorski J."/>
            <person name="Jando M."/>
            <person name="Lapidus A."/>
            <person name="Nolan M."/>
            <person name="Lucas S."/>
            <person name="Del Rio T.G."/>
            <person name="Tice H."/>
            <person name="Copeland A."/>
            <person name="Cheng J.F."/>
            <person name="Chen F."/>
            <person name="Bruce D."/>
            <person name="Goodwin L."/>
            <person name="Pitluck S."/>
            <person name="Mavromatis K."/>
            <person name="Ovchinnikova G."/>
            <person name="Pati A."/>
            <person name="Chen A."/>
            <person name="Palaniappan K."/>
            <person name="Land M."/>
            <person name="Hauser L."/>
            <person name="Chang Y.J."/>
            <person name="Jeffries C.D."/>
            <person name="Chain P."/>
            <person name="Saunders E."/>
            <person name="Han C."/>
            <person name="Detter J.C."/>
            <person name="Brettin T."/>
            <person name="Rohde M."/>
            <person name="Goker M."/>
            <person name="Bristow J."/>
            <person name="Eisen J.A."/>
            <person name="Markowitz V."/>
            <person name="Hugenholtz P."/>
            <person name="Klenk H.P."/>
            <person name="Kyrpides N.C."/>
        </authorList>
    </citation>
    <scope>NUCLEOTIDE SEQUENCE [LARGE SCALE GENOMIC DNA]</scope>
    <source>
        <strain evidence="4">ATCC 25592 / DSM 43247 / BCRC 13721 / JCM 3198 / KCTC 3076 / NBRC 16047 / NCTC 10667</strain>
    </source>
</reference>
<keyword evidence="4" id="KW-1185">Reference proteome</keyword>
<dbReference type="GO" id="GO:0009103">
    <property type="term" value="P:lipopolysaccharide biosynthetic process"/>
    <property type="evidence" value="ECO:0007669"/>
    <property type="project" value="TreeGrafter"/>
</dbReference>
<evidence type="ECO:0000313" key="4">
    <source>
        <dbReference type="Proteomes" id="UP000001219"/>
    </source>
</evidence>
<feature type="transmembrane region" description="Helical" evidence="1">
    <location>
        <begin position="44"/>
        <end position="64"/>
    </location>
</feature>
<dbReference type="KEGG" id="gbr:Gbro_0298"/>
<feature type="transmembrane region" description="Helical" evidence="1">
    <location>
        <begin position="312"/>
        <end position="331"/>
    </location>
</feature>
<keyword evidence="3" id="KW-0808">Transferase</keyword>
<dbReference type="GO" id="GO:0016020">
    <property type="term" value="C:membrane"/>
    <property type="evidence" value="ECO:0007669"/>
    <property type="project" value="TreeGrafter"/>
</dbReference>